<sequence length="275" mass="32969">MKNSDNTRDICNEQEPQMKVLMKHFEREELLKNIRISAEFDMRHRGHFLYYGKDFIDYKLISPYDKDRNEFLRILSNFMTTVLEDDCPPSWKKCKRPFWEELIFTHFPHVMRITPDQKQVETFLSQLRMFVQWLDKRVGTTWFAIVDKYSKEAISDLKVCEQVLNTIFLRDFPQLHQKGFSPEHQIEITNQSFKQCTKRWDSLFEVTSIIDQITVLKEFNTNITYYVKGMPTHIIVPELIMSGIIGRKSGTLLWEWFQTEGIYPQKGRKYLKLNS</sequence>
<evidence type="ECO:0000313" key="2">
    <source>
        <dbReference type="Proteomes" id="UP001241748"/>
    </source>
</evidence>
<name>A0ABV4Z1Y0_9BACI</name>
<evidence type="ECO:0000313" key="1">
    <source>
        <dbReference type="EMBL" id="MFB3170801.1"/>
    </source>
</evidence>
<protein>
    <submittedName>
        <fullName evidence="1">Uncharacterized protein</fullName>
    </submittedName>
</protein>
<organism evidence="1 2">
    <name type="scientific">Neobacillus driksii</name>
    <dbReference type="NCBI Taxonomy" id="3035913"/>
    <lineage>
        <taxon>Bacteria</taxon>
        <taxon>Bacillati</taxon>
        <taxon>Bacillota</taxon>
        <taxon>Bacilli</taxon>
        <taxon>Bacillales</taxon>
        <taxon>Bacillaceae</taxon>
        <taxon>Neobacillus</taxon>
    </lineage>
</organism>
<reference evidence="1 2" key="1">
    <citation type="submission" date="2024-05" db="EMBL/GenBank/DDBJ databases">
        <authorList>
            <person name="Venkateswaran K."/>
        </authorList>
    </citation>
    <scope>NUCLEOTIDE SEQUENCE [LARGE SCALE GENOMIC DNA]</scope>
    <source>
        <strain evidence="1 2">179-C4-2-HS</strain>
    </source>
</reference>
<keyword evidence="2" id="KW-1185">Reference proteome</keyword>
<dbReference type="Proteomes" id="UP001241748">
    <property type="component" value="Unassembled WGS sequence"/>
</dbReference>
<dbReference type="EMBL" id="JAROBZ020000003">
    <property type="protein sequence ID" value="MFB3170801.1"/>
    <property type="molecule type" value="Genomic_DNA"/>
</dbReference>
<accession>A0ABV4Z1Y0</accession>
<dbReference type="RefSeq" id="WP_306077405.1">
    <property type="nucleotide sequence ID" value="NZ_JAROBZ020000003.1"/>
</dbReference>
<gene>
    <name evidence="1" type="ORF">P5G62_027310</name>
</gene>
<proteinExistence type="predicted"/>
<comment type="caution">
    <text evidence="1">The sequence shown here is derived from an EMBL/GenBank/DDBJ whole genome shotgun (WGS) entry which is preliminary data.</text>
</comment>